<comment type="subcellular location">
    <subcellularLocation>
        <location evidence="1">Membrane</location>
        <topology evidence="1">Multi-pass membrane protein</topology>
    </subcellularLocation>
</comment>
<feature type="transmembrane region" description="Helical" evidence="5">
    <location>
        <begin position="71"/>
        <end position="88"/>
    </location>
</feature>
<name>A0AAV3PB91_LITER</name>
<dbReference type="InterPro" id="IPR013861">
    <property type="entry name" value="TMEM115/Pdh1/Rbl19"/>
</dbReference>
<keyword evidence="2 5" id="KW-0812">Transmembrane</keyword>
<evidence type="ECO:0000313" key="6">
    <source>
        <dbReference type="EMBL" id="GAA0147575.1"/>
    </source>
</evidence>
<keyword evidence="3 5" id="KW-1133">Transmembrane helix</keyword>
<evidence type="ECO:0000256" key="2">
    <source>
        <dbReference type="ARBA" id="ARBA00022692"/>
    </source>
</evidence>
<comment type="caution">
    <text evidence="6">The sequence shown here is derived from an EMBL/GenBank/DDBJ whole genome shotgun (WGS) entry which is preliminary data.</text>
</comment>
<feature type="transmembrane region" description="Helical" evidence="5">
    <location>
        <begin position="12"/>
        <end position="34"/>
    </location>
</feature>
<dbReference type="GO" id="GO:0006890">
    <property type="term" value="P:retrograde vesicle-mediated transport, Golgi to endoplasmic reticulum"/>
    <property type="evidence" value="ECO:0007669"/>
    <property type="project" value="InterPro"/>
</dbReference>
<keyword evidence="7" id="KW-1185">Reference proteome</keyword>
<keyword evidence="4 5" id="KW-0472">Membrane</keyword>
<protein>
    <submittedName>
        <fullName evidence="6">Uncharacterized protein</fullName>
    </submittedName>
</protein>
<evidence type="ECO:0000256" key="1">
    <source>
        <dbReference type="ARBA" id="ARBA00004141"/>
    </source>
</evidence>
<evidence type="ECO:0000256" key="5">
    <source>
        <dbReference type="SAM" id="Phobius"/>
    </source>
</evidence>
<gene>
    <name evidence="6" type="ORF">LIER_36545</name>
</gene>
<dbReference type="GO" id="GO:0016020">
    <property type="term" value="C:membrane"/>
    <property type="evidence" value="ECO:0007669"/>
    <property type="project" value="UniProtKB-SubCell"/>
</dbReference>
<proteinExistence type="predicted"/>
<dbReference type="PANTHER" id="PTHR13377:SF14">
    <property type="entry name" value="RHOMBOID-LIKE PROTEIN 19"/>
    <property type="match status" value="1"/>
</dbReference>
<organism evidence="6 7">
    <name type="scientific">Lithospermum erythrorhizon</name>
    <name type="common">Purple gromwell</name>
    <name type="synonym">Lithospermum officinale var. erythrorhizon</name>
    <dbReference type="NCBI Taxonomy" id="34254"/>
    <lineage>
        <taxon>Eukaryota</taxon>
        <taxon>Viridiplantae</taxon>
        <taxon>Streptophyta</taxon>
        <taxon>Embryophyta</taxon>
        <taxon>Tracheophyta</taxon>
        <taxon>Spermatophyta</taxon>
        <taxon>Magnoliopsida</taxon>
        <taxon>eudicotyledons</taxon>
        <taxon>Gunneridae</taxon>
        <taxon>Pentapetalae</taxon>
        <taxon>asterids</taxon>
        <taxon>lamiids</taxon>
        <taxon>Boraginales</taxon>
        <taxon>Boraginaceae</taxon>
        <taxon>Boraginoideae</taxon>
        <taxon>Lithospermeae</taxon>
        <taxon>Lithospermum</taxon>
    </lineage>
</organism>
<accession>A0AAV3PB91</accession>
<reference evidence="6 7" key="1">
    <citation type="submission" date="2024-01" db="EMBL/GenBank/DDBJ databases">
        <title>The complete chloroplast genome sequence of Lithospermum erythrorhizon: insights into the phylogenetic relationship among Boraginaceae species and the maternal lineages of purple gromwells.</title>
        <authorList>
            <person name="Okada T."/>
            <person name="Watanabe K."/>
        </authorList>
    </citation>
    <scope>NUCLEOTIDE SEQUENCE [LARGE SCALE GENOMIC DNA]</scope>
</reference>
<dbReference type="EMBL" id="BAABME010016819">
    <property type="protein sequence ID" value="GAA0147575.1"/>
    <property type="molecule type" value="Genomic_DNA"/>
</dbReference>
<dbReference type="AlphaFoldDB" id="A0AAV3PB91"/>
<dbReference type="Proteomes" id="UP001454036">
    <property type="component" value="Unassembled WGS sequence"/>
</dbReference>
<dbReference type="PANTHER" id="PTHR13377">
    <property type="entry name" value="PLACENTAL PROTEIN 6"/>
    <property type="match status" value="1"/>
</dbReference>
<evidence type="ECO:0000313" key="7">
    <source>
        <dbReference type="Proteomes" id="UP001454036"/>
    </source>
</evidence>
<sequence length="108" mass="11948">MTAGYTEQTIHGVVVSIKLVSYSLGNCLSLYLYLPIYLASKNPSCPFRALSQVEQIIPDQELPFVKLKAKWLPSIAILVSIAASFFTTDFSSHLPTIVSGTYTGWLYL</sequence>
<dbReference type="GO" id="GO:0005794">
    <property type="term" value="C:Golgi apparatus"/>
    <property type="evidence" value="ECO:0007669"/>
    <property type="project" value="TreeGrafter"/>
</dbReference>
<evidence type="ECO:0000256" key="3">
    <source>
        <dbReference type="ARBA" id="ARBA00022989"/>
    </source>
</evidence>
<evidence type="ECO:0000256" key="4">
    <source>
        <dbReference type="ARBA" id="ARBA00023136"/>
    </source>
</evidence>